<protein>
    <submittedName>
        <fullName evidence="1">Uncharacterized protein</fullName>
    </submittedName>
</protein>
<evidence type="ECO:0000313" key="2">
    <source>
        <dbReference type="Proteomes" id="UP001274830"/>
    </source>
</evidence>
<keyword evidence="2" id="KW-1185">Reference proteome</keyword>
<organism evidence="1 2">
    <name type="scientific">Recurvomyces mirabilis</name>
    <dbReference type="NCBI Taxonomy" id="574656"/>
    <lineage>
        <taxon>Eukaryota</taxon>
        <taxon>Fungi</taxon>
        <taxon>Dikarya</taxon>
        <taxon>Ascomycota</taxon>
        <taxon>Pezizomycotina</taxon>
        <taxon>Dothideomycetes</taxon>
        <taxon>Dothideomycetidae</taxon>
        <taxon>Mycosphaerellales</taxon>
        <taxon>Teratosphaeriaceae</taxon>
        <taxon>Recurvomyces</taxon>
    </lineage>
</organism>
<dbReference type="AlphaFoldDB" id="A0AAE0TRY6"/>
<reference evidence="1" key="1">
    <citation type="submission" date="2023-07" db="EMBL/GenBank/DDBJ databases">
        <title>Black Yeasts Isolated from many extreme environments.</title>
        <authorList>
            <person name="Coleine C."/>
            <person name="Stajich J.E."/>
            <person name="Selbmann L."/>
        </authorList>
    </citation>
    <scope>NUCLEOTIDE SEQUENCE</scope>
    <source>
        <strain evidence="1">CCFEE 5485</strain>
    </source>
</reference>
<gene>
    <name evidence="1" type="ORF">LTR78_007735</name>
</gene>
<name>A0AAE0TRY6_9PEZI</name>
<accession>A0AAE0TRY6</accession>
<dbReference type="EMBL" id="JAUTXT010000033">
    <property type="protein sequence ID" value="KAK3672428.1"/>
    <property type="molecule type" value="Genomic_DNA"/>
</dbReference>
<comment type="caution">
    <text evidence="1">The sequence shown here is derived from an EMBL/GenBank/DDBJ whole genome shotgun (WGS) entry which is preliminary data.</text>
</comment>
<dbReference type="Proteomes" id="UP001274830">
    <property type="component" value="Unassembled WGS sequence"/>
</dbReference>
<proteinExistence type="predicted"/>
<sequence>MSAFLKASGVLATLGAAGYATSWSMKHSASDFSANALAAAEHGATELSAAVKPKLPTNFFQYTVGSYKISNARGI</sequence>
<evidence type="ECO:0000313" key="1">
    <source>
        <dbReference type="EMBL" id="KAK3672428.1"/>
    </source>
</evidence>